<evidence type="ECO:0000313" key="19">
    <source>
        <dbReference type="Proteomes" id="UP001219525"/>
    </source>
</evidence>
<evidence type="ECO:0000256" key="7">
    <source>
        <dbReference type="ARBA" id="ARBA00022840"/>
    </source>
</evidence>
<dbReference type="SFLD" id="SFLDG00002">
    <property type="entry name" value="C1.7:_P-type_atpase_like"/>
    <property type="match status" value="1"/>
</dbReference>
<reference evidence="18" key="1">
    <citation type="submission" date="2023-03" db="EMBL/GenBank/DDBJ databases">
        <title>Massive genome expansion in bonnet fungi (Mycena s.s.) driven by repeated elements and novel gene families across ecological guilds.</title>
        <authorList>
            <consortium name="Lawrence Berkeley National Laboratory"/>
            <person name="Harder C.B."/>
            <person name="Miyauchi S."/>
            <person name="Viragh M."/>
            <person name="Kuo A."/>
            <person name="Thoen E."/>
            <person name="Andreopoulos B."/>
            <person name="Lu D."/>
            <person name="Skrede I."/>
            <person name="Drula E."/>
            <person name="Henrissat B."/>
            <person name="Morin E."/>
            <person name="Kohler A."/>
            <person name="Barry K."/>
            <person name="LaButti K."/>
            <person name="Morin E."/>
            <person name="Salamov A."/>
            <person name="Lipzen A."/>
            <person name="Mereny Z."/>
            <person name="Hegedus B."/>
            <person name="Baldrian P."/>
            <person name="Stursova M."/>
            <person name="Weitz H."/>
            <person name="Taylor A."/>
            <person name="Grigoriev I.V."/>
            <person name="Nagy L.G."/>
            <person name="Martin F."/>
            <person name="Kauserud H."/>
        </authorList>
    </citation>
    <scope>NUCLEOTIDE SEQUENCE</scope>
    <source>
        <strain evidence="18">9144</strain>
    </source>
</reference>
<dbReference type="NCBIfam" id="TIGR01657">
    <property type="entry name" value="P-ATPase-V"/>
    <property type="match status" value="1"/>
</dbReference>
<feature type="transmembrane region" description="Helical" evidence="13">
    <location>
        <begin position="311"/>
        <end position="331"/>
    </location>
</feature>
<dbReference type="Pfam" id="PF00690">
    <property type="entry name" value="Cation_ATPase_N"/>
    <property type="match status" value="1"/>
</dbReference>
<keyword evidence="10 13" id="KW-1133">Transmembrane helix</keyword>
<dbReference type="InterPro" id="IPR047819">
    <property type="entry name" value="P5A-ATPase_N"/>
</dbReference>
<dbReference type="InterPro" id="IPR004014">
    <property type="entry name" value="ATPase_P-typ_cation-transptr_N"/>
</dbReference>
<evidence type="ECO:0000256" key="5">
    <source>
        <dbReference type="ARBA" id="ARBA00022723"/>
    </source>
</evidence>
<evidence type="ECO:0000259" key="17">
    <source>
        <dbReference type="Pfam" id="PF12409"/>
    </source>
</evidence>
<evidence type="ECO:0000256" key="2">
    <source>
        <dbReference type="ARBA" id="ARBA00006000"/>
    </source>
</evidence>
<keyword evidence="3" id="KW-0597">Phosphoprotein</keyword>
<feature type="transmembrane region" description="Helical" evidence="13">
    <location>
        <begin position="1405"/>
        <end position="1432"/>
    </location>
</feature>
<evidence type="ECO:0000256" key="3">
    <source>
        <dbReference type="ARBA" id="ARBA00022553"/>
    </source>
</evidence>
<feature type="transmembrane region" description="Helical" evidence="13">
    <location>
        <begin position="499"/>
        <end position="519"/>
    </location>
</feature>
<keyword evidence="6 13" id="KW-0547">Nucleotide-binding</keyword>
<dbReference type="GO" id="GO:0006874">
    <property type="term" value="P:intracellular calcium ion homeostasis"/>
    <property type="evidence" value="ECO:0007669"/>
    <property type="project" value="TreeGrafter"/>
</dbReference>
<evidence type="ECO:0000256" key="12">
    <source>
        <dbReference type="ARBA" id="ARBA00049360"/>
    </source>
</evidence>
<keyword evidence="4 13" id="KW-0812">Transmembrane</keyword>
<dbReference type="InterPro" id="IPR044492">
    <property type="entry name" value="P_typ_ATPase_HD_dom"/>
</dbReference>
<dbReference type="GO" id="GO:0015662">
    <property type="term" value="F:P-type ion transporter activity"/>
    <property type="evidence" value="ECO:0007669"/>
    <property type="project" value="InterPro"/>
</dbReference>
<dbReference type="FunFam" id="3.40.1110.10:FF:000057">
    <property type="entry name" value="Cation-transporting ATPase"/>
    <property type="match status" value="1"/>
</dbReference>
<dbReference type="SFLD" id="SFLDF00027">
    <property type="entry name" value="p-type_atpase"/>
    <property type="match status" value="1"/>
</dbReference>
<dbReference type="FunFam" id="3.40.50.1000:FF:000068">
    <property type="entry name" value="Cation-transporting ATPase"/>
    <property type="match status" value="1"/>
</dbReference>
<dbReference type="InterPro" id="IPR008250">
    <property type="entry name" value="ATPase_P-typ_transduc_dom_A_sf"/>
</dbReference>
<dbReference type="GO" id="GO:0016887">
    <property type="term" value="F:ATP hydrolysis activity"/>
    <property type="evidence" value="ECO:0007669"/>
    <property type="project" value="InterPro"/>
</dbReference>
<dbReference type="Gene3D" id="1.20.1110.10">
    <property type="entry name" value="Calcium-transporting ATPase, transmembrane domain"/>
    <property type="match status" value="2"/>
</dbReference>
<feature type="domain" description="P5B-type ATPase N-terminal" evidence="17">
    <location>
        <begin position="294"/>
        <end position="419"/>
    </location>
</feature>
<dbReference type="InterPro" id="IPR023299">
    <property type="entry name" value="ATPase_P-typ_cyto_dom_N"/>
</dbReference>
<dbReference type="Pfam" id="PF12409">
    <property type="entry name" value="P5-ATPase"/>
    <property type="match status" value="1"/>
</dbReference>
<comment type="subcellular location">
    <subcellularLocation>
        <location evidence="1 13">Membrane</location>
        <topology evidence="1 13">Multi-pass membrane protein</topology>
    </subcellularLocation>
</comment>
<keyword evidence="7 13" id="KW-0067">ATP-binding</keyword>
<feature type="transmembrane region" description="Helical" evidence="13">
    <location>
        <begin position="1336"/>
        <end position="1354"/>
    </location>
</feature>
<feature type="transmembrane region" description="Helical" evidence="13">
    <location>
        <begin position="1283"/>
        <end position="1305"/>
    </location>
</feature>
<evidence type="ECO:0000256" key="1">
    <source>
        <dbReference type="ARBA" id="ARBA00004141"/>
    </source>
</evidence>
<feature type="region of interest" description="Disordered" evidence="14">
    <location>
        <begin position="161"/>
        <end position="230"/>
    </location>
</feature>
<comment type="similarity">
    <text evidence="2 13">Belongs to the cation transport ATPase (P-type) (TC 3.A.3) family. Type V subfamily.</text>
</comment>
<keyword evidence="9 13" id="KW-1278">Translocase</keyword>
<evidence type="ECO:0000256" key="10">
    <source>
        <dbReference type="ARBA" id="ARBA00022989"/>
    </source>
</evidence>
<dbReference type="Gene3D" id="3.40.1110.10">
    <property type="entry name" value="Calcium-transporting ATPase, cytoplasmic domain N"/>
    <property type="match status" value="1"/>
</dbReference>
<dbReference type="EC" id="7.2.2.-" evidence="13"/>
<accession>A0AAD6YG10</accession>
<dbReference type="InterPro" id="IPR047821">
    <property type="entry name" value="P5B-type_ATPase"/>
</dbReference>
<evidence type="ECO:0000256" key="11">
    <source>
        <dbReference type="ARBA" id="ARBA00023136"/>
    </source>
</evidence>
<dbReference type="PRINTS" id="PR00119">
    <property type="entry name" value="CATATPASE"/>
</dbReference>
<dbReference type="SUPFAM" id="SSF81660">
    <property type="entry name" value="Metal cation-transporting ATPase, ATP-binding domain N"/>
    <property type="match status" value="1"/>
</dbReference>
<dbReference type="Proteomes" id="UP001219525">
    <property type="component" value="Unassembled WGS sequence"/>
</dbReference>
<dbReference type="InterPro" id="IPR059000">
    <property type="entry name" value="ATPase_P-type_domA"/>
</dbReference>
<dbReference type="PROSITE" id="PS00154">
    <property type="entry name" value="ATPASE_E1_E2"/>
    <property type="match status" value="1"/>
</dbReference>
<feature type="transmembrane region" description="Helical" evidence="13">
    <location>
        <begin position="474"/>
        <end position="493"/>
    </location>
</feature>
<feature type="region of interest" description="Disordered" evidence="14">
    <location>
        <begin position="1"/>
        <end position="132"/>
    </location>
</feature>
<evidence type="ECO:0000259" key="16">
    <source>
        <dbReference type="Pfam" id="PF00690"/>
    </source>
</evidence>
<keyword evidence="8 13" id="KW-0460">Magnesium</keyword>
<feature type="transmembrane region" description="Helical" evidence="13">
    <location>
        <begin position="1243"/>
        <end position="1262"/>
    </location>
</feature>
<dbReference type="SFLD" id="SFLDS00003">
    <property type="entry name" value="Haloacid_Dehalogenase"/>
    <property type="match status" value="1"/>
</dbReference>
<dbReference type="CDD" id="cd07542">
    <property type="entry name" value="P-type_ATPase_cation"/>
    <property type="match status" value="1"/>
</dbReference>
<organism evidence="18 19">
    <name type="scientific">Mycena pura</name>
    <dbReference type="NCBI Taxonomy" id="153505"/>
    <lineage>
        <taxon>Eukaryota</taxon>
        <taxon>Fungi</taxon>
        <taxon>Dikarya</taxon>
        <taxon>Basidiomycota</taxon>
        <taxon>Agaricomycotina</taxon>
        <taxon>Agaricomycetes</taxon>
        <taxon>Agaricomycetidae</taxon>
        <taxon>Agaricales</taxon>
        <taxon>Marasmiineae</taxon>
        <taxon>Mycenaceae</taxon>
        <taxon>Mycena</taxon>
    </lineage>
</organism>
<feature type="transmembrane region" description="Helical" evidence="13">
    <location>
        <begin position="680"/>
        <end position="704"/>
    </location>
</feature>
<dbReference type="GO" id="GO:0019829">
    <property type="term" value="F:ATPase-coupled monoatomic cation transmembrane transporter activity"/>
    <property type="evidence" value="ECO:0007669"/>
    <property type="project" value="UniProtKB-UniRule"/>
</dbReference>
<evidence type="ECO:0000256" key="14">
    <source>
        <dbReference type="SAM" id="MobiDB-lite"/>
    </source>
</evidence>
<comment type="catalytic activity">
    <reaction evidence="12 13">
        <text>ATP + H2O = ADP + phosphate + H(+)</text>
        <dbReference type="Rhea" id="RHEA:13065"/>
        <dbReference type="ChEBI" id="CHEBI:15377"/>
        <dbReference type="ChEBI" id="CHEBI:15378"/>
        <dbReference type="ChEBI" id="CHEBI:30616"/>
        <dbReference type="ChEBI" id="CHEBI:43474"/>
        <dbReference type="ChEBI" id="CHEBI:456216"/>
    </reaction>
</comment>
<sequence>MSTAGPSMAGPSTAGPSVDPSQDYTEGASAMDIDIVVANNRRSRRDSQHSALYAENGNSSMFSGPGHFANPSSVSRMLHVGPARRSTGSFSRSRRRSRDSSGSMQRGISRQTSVDSVASGQSVDLEQDDELSHSEAQLMRTTPSVSRSGVLDNIASLFARTSHADQPPSHRRLSLSQQSGFSGRHSGRRRHSDAGSEYALDMEDGRSERWGYSSGEDFSDESESESVHTNVSVPASMEYDSEPSSPNTTQGLPLLASDQIFVGETRIDMNMSFALLDAPPSGPPSRQTLYIPDQDNTIRFVGYETTRWRLWLWRLGCVLTIGALGLLGHWFPRLWLRLVAREKAFQDAVDGFVVVESAYSDITLFRIRTLHYPYPISTVFPSSVVDPVEHGGSSSLMTRQTESLGSLIVVDYRYTRFALDPRTGLFNIIRDWRDPLWNGLQSVQQGIKTSGRQQRLTLFGKNEVDIEGKSTISLLVDEIIHPFYVFQIASVILWSFDDYYYYAFCIALISVTSITATLIDTKKTMARMREMSRFSCDVDVFVEGTWATRDSTQLVPGDVVNISSSRLSLIPADMFLLSGDAIVNESMLTGESVPVSKVPVKDEDLVRWRDAKDETPKSFLYAGTRVVRIRGMLAVDESSARPALALVVRTGFNTTKGALIRSMLYPKPIGFKFYRDSIRFIGVLAGIAGLGFCFSAVQFVRLGLNWQTIVLRALDLITVVVPPALPATLSIGTSFAIGRLRKNGIYCISPSRVNVGGKVNVCCFDKTGTLTEEGLDILGVRALDRNVQRFGELLDNVHDLPSVKDKATFLHALATCHSLKMVNGQVIGDPLDVKMFEFTRWTLEEGRVAGTGVIKAKSGAITEQTALVQTVVRPPGGAQFKLEDALKGSVKYAHFLELGVIRTFDFISALRRMSVIVKRLKSSSMEIYVKGAPEVMTDICDRDSLPHDYDDLLSYYTKRGYRVIAIAGKSIESLSWLKAQRMKREQAESGLRFLGLIIFENKLKPGTAPAISALRSAHLACRMITGDNPLTAVSVARECGLINPAAHVFSPAFTRGNGTTAASSLEWSCMDESAWKLDVYALKPLTPPHHTVDVDEIDYHDYSLVVTGDVFRWFINYAPLETLQRMLVKTQVFARMSPDEKNEVVERLQSLGYTVLMCGDGANDCAALKAADVGISLSEAEASVAAPFTASTPDIGCVIEVIKEGRAALVTSFSCFKYMALYSMIQFTSVTLLYSFASSLGDFQFLYIDLFIIIPVAVTMGRTLPYPKIHPTRPTASLVSRKVLASLIGHIIITSGVQLWGYLWVRGQPWYIPPPSSDPSSEDHHLESTNYENSTLFLLSCFQYVLIAAVFSIGPPYRKAMWTNGWLMGSLGLLTALNTLVLLSPPQAISGLLTLMPLPIHARTVLLFGAAANAVLCTVFEQWGAGVLAVAVGRVSRISHHWCISRRSDGKVYKAVEGGMRSRPADGSALL</sequence>
<dbReference type="InterPro" id="IPR023298">
    <property type="entry name" value="ATPase_P-typ_TM_dom_sf"/>
</dbReference>
<dbReference type="InterPro" id="IPR001757">
    <property type="entry name" value="P_typ_ATPase"/>
</dbReference>
<dbReference type="InterPro" id="IPR036412">
    <property type="entry name" value="HAD-like_sf"/>
</dbReference>
<gene>
    <name evidence="18" type="ORF">GGX14DRAFT_439014</name>
</gene>
<evidence type="ECO:0000256" key="6">
    <source>
        <dbReference type="ARBA" id="ARBA00022741"/>
    </source>
</evidence>
<dbReference type="SUPFAM" id="SSF81653">
    <property type="entry name" value="Calcium ATPase, transduction domain A"/>
    <property type="match status" value="1"/>
</dbReference>
<proteinExistence type="inferred from homology"/>
<feature type="transmembrane region" description="Helical" evidence="13">
    <location>
        <begin position="1366"/>
        <end position="1385"/>
    </location>
</feature>
<feature type="transmembrane region" description="Helical" evidence="13">
    <location>
        <begin position="716"/>
        <end position="737"/>
    </location>
</feature>
<feature type="domain" description="Cation-transporting P-type ATPase N-terminal" evidence="16">
    <location>
        <begin position="440"/>
        <end position="494"/>
    </location>
</feature>
<dbReference type="Gene3D" id="3.40.50.1000">
    <property type="entry name" value="HAD superfamily/HAD-like"/>
    <property type="match status" value="1"/>
</dbReference>
<dbReference type="GO" id="GO:0046872">
    <property type="term" value="F:metal ion binding"/>
    <property type="evidence" value="ECO:0007669"/>
    <property type="project" value="UniProtKB-UniRule"/>
</dbReference>
<dbReference type="Gene3D" id="2.70.150.10">
    <property type="entry name" value="Calcium-transporting ATPase, cytoplasmic transduction domain A"/>
    <property type="match status" value="1"/>
</dbReference>
<dbReference type="InterPro" id="IPR006544">
    <property type="entry name" value="P-type_TPase_V"/>
</dbReference>
<dbReference type="GO" id="GO:0016020">
    <property type="term" value="C:membrane"/>
    <property type="evidence" value="ECO:0007669"/>
    <property type="project" value="UniProtKB-SubCell"/>
</dbReference>
<dbReference type="PANTHER" id="PTHR45630:SF8">
    <property type="entry name" value="CATION-TRANSPORTING ATPASE"/>
    <property type="match status" value="1"/>
</dbReference>
<dbReference type="Pfam" id="PF13246">
    <property type="entry name" value="Cation_ATPase"/>
    <property type="match status" value="1"/>
</dbReference>
<keyword evidence="5 13" id="KW-0479">Metal-binding</keyword>
<dbReference type="PANTHER" id="PTHR45630">
    <property type="entry name" value="CATION-TRANSPORTING ATPASE-RELATED"/>
    <property type="match status" value="1"/>
</dbReference>
<dbReference type="InterPro" id="IPR023214">
    <property type="entry name" value="HAD_sf"/>
</dbReference>
<keyword evidence="19" id="KW-1185">Reference proteome</keyword>
<dbReference type="GO" id="GO:0005524">
    <property type="term" value="F:ATP binding"/>
    <property type="evidence" value="ECO:0007669"/>
    <property type="project" value="UniProtKB-UniRule"/>
</dbReference>
<dbReference type="NCBIfam" id="TIGR01494">
    <property type="entry name" value="ATPase_P-type"/>
    <property type="match status" value="1"/>
</dbReference>
<dbReference type="FunFam" id="1.20.1110.10:FF:000032">
    <property type="entry name" value="Cation-transporting ATPase"/>
    <property type="match status" value="1"/>
</dbReference>
<feature type="domain" description="P-type ATPase A" evidence="15">
    <location>
        <begin position="538"/>
        <end position="663"/>
    </location>
</feature>
<protein>
    <recommendedName>
        <fullName evidence="13">Cation-transporting ATPase</fullName>
        <ecNumber evidence="13">7.2.2.-</ecNumber>
    </recommendedName>
</protein>
<feature type="transmembrane region" description="Helical" evidence="13">
    <location>
        <begin position="1219"/>
        <end position="1237"/>
    </location>
</feature>
<evidence type="ECO:0000256" key="9">
    <source>
        <dbReference type="ARBA" id="ARBA00022967"/>
    </source>
</evidence>
<feature type="compositionally biased region" description="Polar residues" evidence="14">
    <location>
        <begin position="108"/>
        <end position="124"/>
    </location>
</feature>
<keyword evidence="11 13" id="KW-0472">Membrane</keyword>
<evidence type="ECO:0000313" key="18">
    <source>
        <dbReference type="EMBL" id="KAJ7217948.1"/>
    </source>
</evidence>
<dbReference type="InterPro" id="IPR018303">
    <property type="entry name" value="ATPase_P-typ_P_site"/>
</dbReference>
<evidence type="ECO:0000256" key="8">
    <source>
        <dbReference type="ARBA" id="ARBA00022842"/>
    </source>
</evidence>
<dbReference type="SUPFAM" id="SSF56784">
    <property type="entry name" value="HAD-like"/>
    <property type="match status" value="1"/>
</dbReference>
<dbReference type="SUPFAM" id="SSF81665">
    <property type="entry name" value="Calcium ATPase, transmembrane domain M"/>
    <property type="match status" value="1"/>
</dbReference>
<dbReference type="PROSITE" id="PS01229">
    <property type="entry name" value="COF_2"/>
    <property type="match status" value="1"/>
</dbReference>
<dbReference type="Pfam" id="PF00122">
    <property type="entry name" value="E1-E2_ATPase"/>
    <property type="match status" value="1"/>
</dbReference>
<name>A0AAD6YG10_9AGAR</name>
<dbReference type="EMBL" id="JARJCW010000013">
    <property type="protein sequence ID" value="KAJ7217948.1"/>
    <property type="molecule type" value="Genomic_DNA"/>
</dbReference>
<evidence type="ECO:0000256" key="13">
    <source>
        <dbReference type="RuleBase" id="RU362082"/>
    </source>
</evidence>
<evidence type="ECO:0000256" key="4">
    <source>
        <dbReference type="ARBA" id="ARBA00022692"/>
    </source>
</evidence>
<comment type="caution">
    <text evidence="18">The sequence shown here is derived from an EMBL/GenBank/DDBJ whole genome shotgun (WGS) entry which is preliminary data.</text>
</comment>
<evidence type="ECO:0000259" key="15">
    <source>
        <dbReference type="Pfam" id="PF00122"/>
    </source>
</evidence>